<dbReference type="PROSITE" id="PS51318">
    <property type="entry name" value="TAT"/>
    <property type="match status" value="1"/>
</dbReference>
<evidence type="ECO:0000256" key="5">
    <source>
        <dbReference type="ARBA" id="ARBA00022729"/>
    </source>
</evidence>
<name>A0A562SU63_9HYPH</name>
<reference evidence="8 9" key="1">
    <citation type="submission" date="2019-07" db="EMBL/GenBank/DDBJ databases">
        <title>Genomic Encyclopedia of Archaeal and Bacterial Type Strains, Phase II (KMG-II): from individual species to whole genera.</title>
        <authorList>
            <person name="Goeker M."/>
        </authorList>
    </citation>
    <scope>NUCLEOTIDE SEQUENCE [LARGE SCALE GENOMIC DNA]</scope>
    <source>
        <strain evidence="8 9">ATCC BAA-252</strain>
    </source>
</reference>
<evidence type="ECO:0000256" key="7">
    <source>
        <dbReference type="ARBA" id="ARBA00024031"/>
    </source>
</evidence>
<comment type="caution">
    <text evidence="8">The sequence shown here is derived from an EMBL/GenBank/DDBJ whole genome shotgun (WGS) entry which is preliminary data.</text>
</comment>
<dbReference type="OrthoDB" id="570524at2"/>
<evidence type="ECO:0000256" key="3">
    <source>
        <dbReference type="ARBA" id="ARBA00022475"/>
    </source>
</evidence>
<evidence type="ECO:0000256" key="2">
    <source>
        <dbReference type="ARBA" id="ARBA00022448"/>
    </source>
</evidence>
<protein>
    <submittedName>
        <fullName evidence="8">Nitrate/nitrite transport system substrate-binding protein</fullName>
    </submittedName>
</protein>
<dbReference type="NCBIfam" id="TIGR01409">
    <property type="entry name" value="TAT_signal_seq"/>
    <property type="match status" value="1"/>
</dbReference>
<keyword evidence="4" id="KW-0997">Cell inner membrane</keyword>
<keyword evidence="6" id="KW-0472">Membrane</keyword>
<evidence type="ECO:0000256" key="1">
    <source>
        <dbReference type="ARBA" id="ARBA00004308"/>
    </source>
</evidence>
<evidence type="ECO:0000313" key="8">
    <source>
        <dbReference type="EMBL" id="TWI84851.1"/>
    </source>
</evidence>
<dbReference type="CDD" id="cd13553">
    <property type="entry name" value="PBP2_NrtA_CpmA_like"/>
    <property type="match status" value="1"/>
</dbReference>
<dbReference type="GO" id="GO:0012505">
    <property type="term" value="C:endomembrane system"/>
    <property type="evidence" value="ECO:0007669"/>
    <property type="project" value="UniProtKB-SubCell"/>
</dbReference>
<comment type="subcellular location">
    <subcellularLocation>
        <location evidence="1">Endomembrane system</location>
    </subcellularLocation>
</comment>
<dbReference type="RefSeq" id="WP_145345220.1">
    <property type="nucleotide sequence ID" value="NZ_SMLY01000057.1"/>
</dbReference>
<dbReference type="InterPro" id="IPR044527">
    <property type="entry name" value="NrtA/CpmA_ABC-bd_dom"/>
</dbReference>
<keyword evidence="2" id="KW-0813">Transport</keyword>
<accession>A0A562SU63</accession>
<evidence type="ECO:0000256" key="4">
    <source>
        <dbReference type="ARBA" id="ARBA00022519"/>
    </source>
</evidence>
<dbReference type="PANTHER" id="PTHR30024:SF7">
    <property type="entry name" value="NITRATE_NITRITE BINDING PROTEIN NRTA"/>
    <property type="match status" value="1"/>
</dbReference>
<keyword evidence="5" id="KW-0732">Signal</keyword>
<dbReference type="AlphaFoldDB" id="A0A562SU63"/>
<organism evidence="8 9">
    <name type="scientific">Roseibium hamelinense</name>
    <dbReference type="NCBI Taxonomy" id="150831"/>
    <lineage>
        <taxon>Bacteria</taxon>
        <taxon>Pseudomonadati</taxon>
        <taxon>Pseudomonadota</taxon>
        <taxon>Alphaproteobacteria</taxon>
        <taxon>Hyphomicrobiales</taxon>
        <taxon>Stappiaceae</taxon>
        <taxon>Roseibium</taxon>
    </lineage>
</organism>
<keyword evidence="3" id="KW-1003">Cell membrane</keyword>
<sequence>MTHFKDPFNPNIDVWNECGEASESPADPYAGLSKEDANILKLRAKQSLNAEVGMARALESSVMQGLFKTDISRRAFLRSAGVTGALAAVSTVFPLTSLQAMAEEAMKNLEKTKLTLGFVPITCATPIIGGHALGFYQRYGLDVDIVKTAGWAVSRDKCLNGEYDGSHLLFPMPMAMSLGIGSTAQPWKVVSNVNTNGQAIVLANKHRNNQDPKNWKGFKFAVPFEYSMHNLLLRNYVADAGLDPDRDIQIRVVPPPEMVANLRSENVDGYLAPDPFCQRAVYDQVGFIHKLTLDLWKQHPCCVFGLSEKFITENPNTTMALTTSILEATASAETAEGRVAFAESMAPANYLNQPVEILKQILTGVFPDGQGNIKNVPDRISFMPLPTQTMGTWVLSQLRRWNYIDSDTNYSTLAEELVMTTTTRERMRAMMAADPNLTFSDAEQDVYAPVDIQGREFAPAAAQQFIDSQPFSRTVG</sequence>
<dbReference type="InterPro" id="IPR006311">
    <property type="entry name" value="TAT_signal"/>
</dbReference>
<evidence type="ECO:0000256" key="6">
    <source>
        <dbReference type="ARBA" id="ARBA00023136"/>
    </source>
</evidence>
<dbReference type="PANTHER" id="PTHR30024">
    <property type="entry name" value="ALIPHATIC SULFONATES-BINDING PROTEIN-RELATED"/>
    <property type="match status" value="1"/>
</dbReference>
<dbReference type="EMBL" id="VLLF01000007">
    <property type="protein sequence ID" value="TWI84851.1"/>
    <property type="molecule type" value="Genomic_DNA"/>
</dbReference>
<comment type="similarity">
    <text evidence="7">Belongs to the CmpA/NrtA family.</text>
</comment>
<gene>
    <name evidence="8" type="ORF">JM93_03188</name>
</gene>
<dbReference type="InterPro" id="IPR019546">
    <property type="entry name" value="TAT_signal_bac_arc"/>
</dbReference>
<proteinExistence type="inferred from homology"/>
<keyword evidence="9" id="KW-1185">Reference proteome</keyword>
<dbReference type="SUPFAM" id="SSF53850">
    <property type="entry name" value="Periplasmic binding protein-like II"/>
    <property type="match status" value="1"/>
</dbReference>
<dbReference type="Pfam" id="PF13379">
    <property type="entry name" value="NMT1_2"/>
    <property type="match status" value="1"/>
</dbReference>
<evidence type="ECO:0000313" key="9">
    <source>
        <dbReference type="Proteomes" id="UP000320593"/>
    </source>
</evidence>
<dbReference type="Gene3D" id="3.40.190.10">
    <property type="entry name" value="Periplasmic binding protein-like II"/>
    <property type="match status" value="2"/>
</dbReference>
<dbReference type="Proteomes" id="UP000320593">
    <property type="component" value="Unassembled WGS sequence"/>
</dbReference>